<dbReference type="RefSeq" id="WP_116235380.1">
    <property type="nucleotide sequence ID" value="NZ_QRDP01000004.1"/>
</dbReference>
<dbReference type="InterPro" id="IPR007332">
    <property type="entry name" value="DUF411"/>
</dbReference>
<feature type="signal peptide" evidence="1">
    <location>
        <begin position="1"/>
        <end position="24"/>
    </location>
</feature>
<evidence type="ECO:0008006" key="4">
    <source>
        <dbReference type="Google" id="ProtNLM"/>
    </source>
</evidence>
<keyword evidence="1" id="KW-0732">Signal</keyword>
<dbReference type="Proteomes" id="UP000256310">
    <property type="component" value="Unassembled WGS sequence"/>
</dbReference>
<proteinExistence type="predicted"/>
<comment type="caution">
    <text evidence="2">The sequence shown here is derived from an EMBL/GenBank/DDBJ whole genome shotgun (WGS) entry which is preliminary data.</text>
</comment>
<gene>
    <name evidence="2" type="ORF">DFR46_0923</name>
</gene>
<organism evidence="2 3">
    <name type="scientific">Parasphingopyxis lamellibrachiae</name>
    <dbReference type="NCBI Taxonomy" id="680125"/>
    <lineage>
        <taxon>Bacteria</taxon>
        <taxon>Pseudomonadati</taxon>
        <taxon>Pseudomonadota</taxon>
        <taxon>Alphaproteobacteria</taxon>
        <taxon>Sphingomonadales</taxon>
        <taxon>Sphingomonadaceae</taxon>
        <taxon>Parasphingopyxis</taxon>
    </lineage>
</organism>
<sequence>MITLNRRNFLVTIPIALTACSAGADELLSREAENPASSSALPLMVVYKTPTCGCCGDWIDHLRGEGFGVRVHDVADTTPMAQRLGVPNTMRSCHTAEIDGYAIEGHVPAREIHRLLTERPEAAGLAVPGMPLGSPGMEMGDRRDAYAVLLFDRSGRIENYAQYPAS</sequence>
<reference evidence="2 3" key="1">
    <citation type="submission" date="2018-07" db="EMBL/GenBank/DDBJ databases">
        <title>Genomic Encyclopedia of Type Strains, Phase IV (KMG-IV): sequencing the most valuable type-strain genomes for metagenomic binning, comparative biology and taxonomic classification.</title>
        <authorList>
            <person name="Goeker M."/>
        </authorList>
    </citation>
    <scope>NUCLEOTIDE SEQUENCE [LARGE SCALE GENOMIC DNA]</scope>
    <source>
        <strain evidence="2 3">DSM 26725</strain>
    </source>
</reference>
<dbReference type="PROSITE" id="PS51257">
    <property type="entry name" value="PROKAR_LIPOPROTEIN"/>
    <property type="match status" value="1"/>
</dbReference>
<dbReference type="OrthoDB" id="14727at2"/>
<evidence type="ECO:0000256" key="1">
    <source>
        <dbReference type="SAM" id="SignalP"/>
    </source>
</evidence>
<feature type="chain" id="PRO_5017745733" description="Metal-binding protein" evidence="1">
    <location>
        <begin position="25"/>
        <end position="166"/>
    </location>
</feature>
<protein>
    <recommendedName>
        <fullName evidence="4">Metal-binding protein</fullName>
    </recommendedName>
</protein>
<keyword evidence="3" id="KW-1185">Reference proteome</keyword>
<dbReference type="EMBL" id="QRDP01000004">
    <property type="protein sequence ID" value="RED15915.1"/>
    <property type="molecule type" value="Genomic_DNA"/>
</dbReference>
<accession>A0A3D9FDK8</accession>
<evidence type="ECO:0000313" key="2">
    <source>
        <dbReference type="EMBL" id="RED15915.1"/>
    </source>
</evidence>
<evidence type="ECO:0000313" key="3">
    <source>
        <dbReference type="Proteomes" id="UP000256310"/>
    </source>
</evidence>
<name>A0A3D9FDK8_9SPHN</name>
<dbReference type="AlphaFoldDB" id="A0A3D9FDK8"/>
<dbReference type="Pfam" id="PF04214">
    <property type="entry name" value="DUF411"/>
    <property type="match status" value="1"/>
</dbReference>